<comment type="function">
    <text evidence="2">Involved in the biosynthesis of 5-hydroxyectoine, called compatible solute, which helps organisms to survive extreme osmotic stress by acting as a highly soluble organic osmolyte. Catalyzes the 2-oxoglutarate-dependent selective hydroxylation of L-ectoine to yield (4S,5S)-5-hydroxyectoine.</text>
</comment>
<dbReference type="Proteomes" id="UP000094053">
    <property type="component" value="Unassembled WGS sequence"/>
</dbReference>
<comment type="catalytic activity">
    <reaction evidence="9">
        <text>L-ectoine + 2-oxoglutarate + O2 = 5-hydroxyectoine + succinate + CO2</text>
        <dbReference type="Rhea" id="RHEA:45740"/>
        <dbReference type="ChEBI" id="CHEBI:15379"/>
        <dbReference type="ChEBI" id="CHEBI:16526"/>
        <dbReference type="ChEBI" id="CHEBI:16810"/>
        <dbReference type="ChEBI" id="CHEBI:30031"/>
        <dbReference type="ChEBI" id="CHEBI:58515"/>
        <dbReference type="ChEBI" id="CHEBI:85413"/>
        <dbReference type="EC" id="1.14.11.55"/>
    </reaction>
</comment>
<dbReference type="InterPro" id="IPR012774">
    <property type="entry name" value="EctD"/>
</dbReference>
<dbReference type="EC" id="1.14.11.55" evidence="10"/>
<evidence type="ECO:0000256" key="4">
    <source>
        <dbReference type="ARBA" id="ARBA00011738"/>
    </source>
</evidence>
<evidence type="ECO:0000256" key="8">
    <source>
        <dbReference type="ARBA" id="ARBA00023004"/>
    </source>
</evidence>
<dbReference type="PANTHER" id="PTHR20883">
    <property type="entry name" value="PHYTANOYL-COA DIOXYGENASE DOMAIN CONTAINING 1"/>
    <property type="match status" value="1"/>
</dbReference>
<evidence type="ECO:0000256" key="2">
    <source>
        <dbReference type="ARBA" id="ARBA00004063"/>
    </source>
</evidence>
<reference evidence="12" key="1">
    <citation type="submission" date="2016-09" db="EMBL/GenBank/DDBJ databases">
        <authorList>
            <person name="Greninger A.L."/>
            <person name="Jerome K.R."/>
            <person name="Mcnair B."/>
            <person name="Wallis C."/>
            <person name="Fang F."/>
        </authorList>
    </citation>
    <scope>NUCLEOTIDE SEQUENCE [LARGE SCALE GENOMIC DNA]</scope>
    <source>
        <strain evidence="12">M6</strain>
    </source>
</reference>
<gene>
    <name evidence="11" type="ORF">BHQ18_27715</name>
</gene>
<dbReference type="SUPFAM" id="SSF51197">
    <property type="entry name" value="Clavaminate synthase-like"/>
    <property type="match status" value="1"/>
</dbReference>
<proteinExistence type="inferred from homology"/>
<comment type="similarity">
    <text evidence="3">Belongs to the PhyH family. EctD subfamily.</text>
</comment>
<evidence type="ECO:0000256" key="6">
    <source>
        <dbReference type="ARBA" id="ARBA00022964"/>
    </source>
</evidence>
<dbReference type="GO" id="GO:0005506">
    <property type="term" value="F:iron ion binding"/>
    <property type="evidence" value="ECO:0007669"/>
    <property type="project" value="UniProtKB-ARBA"/>
</dbReference>
<comment type="caution">
    <text evidence="11">The sequence shown here is derived from an EMBL/GenBank/DDBJ whole genome shotgun (WGS) entry which is preliminary data.</text>
</comment>
<evidence type="ECO:0000256" key="5">
    <source>
        <dbReference type="ARBA" id="ARBA00022723"/>
    </source>
</evidence>
<comment type="subunit">
    <text evidence="4">Homodimer.</text>
</comment>
<dbReference type="OrthoDB" id="2573519at2"/>
<keyword evidence="8" id="KW-0408">Iron</keyword>
<sequence length="307" mass="33474">MHRADDNYPTRVEERIDPIQRIEPTVWGEPVNGPLDPAALNSFAEQGYLVRPDTVGGDWLPALRRELDELGSNVDAADPRVIREPNGSPRSVFEPHLLSDLIAQVVALDTVLPVARQLLGSDVYIHQARINFMPGFTGTGFYWHSDFETWHAEDGMPAMRAASCSIALTDNYSYNGSLMVMPGSHRTFYPCVGATPENNHSTSLVRQDVGVPDREVLTAAAERFGINQFTGPAGTALWFDCNLMHGSGSNITPFPRSNIFLVFNSVENALTEPFAAQHPRPEFLAARRVVPVGTSVGTSVGSDTGVG</sequence>
<dbReference type="GO" id="GO:0016706">
    <property type="term" value="F:2-oxoglutarate-dependent dioxygenase activity"/>
    <property type="evidence" value="ECO:0007669"/>
    <property type="project" value="InterPro"/>
</dbReference>
<evidence type="ECO:0000313" key="11">
    <source>
        <dbReference type="EMBL" id="ODQ86065.1"/>
    </source>
</evidence>
<dbReference type="AlphaFoldDB" id="A0A1E3R821"/>
<organism evidence="11 12">
    <name type="scientific">Mycolicibacterium flavescens</name>
    <name type="common">Mycobacterium flavescens</name>
    <dbReference type="NCBI Taxonomy" id="1776"/>
    <lineage>
        <taxon>Bacteria</taxon>
        <taxon>Bacillati</taxon>
        <taxon>Actinomycetota</taxon>
        <taxon>Actinomycetes</taxon>
        <taxon>Mycobacteriales</taxon>
        <taxon>Mycobacteriaceae</taxon>
        <taxon>Mycolicibacterium</taxon>
    </lineage>
</organism>
<protein>
    <recommendedName>
        <fullName evidence="10">Ectoine hydroxylase</fullName>
        <ecNumber evidence="10">1.14.11.55</ecNumber>
    </recommendedName>
</protein>
<keyword evidence="5" id="KW-0479">Metal-binding</keyword>
<keyword evidence="7" id="KW-0560">Oxidoreductase</keyword>
<evidence type="ECO:0000256" key="10">
    <source>
        <dbReference type="NCBIfam" id="TIGR02408"/>
    </source>
</evidence>
<comment type="cofactor">
    <cofactor evidence="1">
        <name>Fe(2+)</name>
        <dbReference type="ChEBI" id="CHEBI:29033"/>
    </cofactor>
</comment>
<evidence type="ECO:0000256" key="3">
    <source>
        <dbReference type="ARBA" id="ARBA00007851"/>
    </source>
</evidence>
<evidence type="ECO:0000256" key="9">
    <source>
        <dbReference type="ARBA" id="ARBA00049228"/>
    </source>
</evidence>
<dbReference type="NCBIfam" id="TIGR02408">
    <property type="entry name" value="ectoine_ThpD"/>
    <property type="match status" value="1"/>
</dbReference>
<keyword evidence="6" id="KW-0223">Dioxygenase</keyword>
<evidence type="ECO:0000313" key="12">
    <source>
        <dbReference type="Proteomes" id="UP000094053"/>
    </source>
</evidence>
<evidence type="ECO:0000256" key="1">
    <source>
        <dbReference type="ARBA" id="ARBA00001954"/>
    </source>
</evidence>
<dbReference type="RefSeq" id="WP_069416866.1">
    <property type="nucleotide sequence ID" value="NZ_JACKUL010000026.1"/>
</dbReference>
<dbReference type="Gene3D" id="2.60.120.620">
    <property type="entry name" value="q2cbj1_9rhob like domain"/>
    <property type="match status" value="1"/>
</dbReference>
<dbReference type="Pfam" id="PF05721">
    <property type="entry name" value="PhyH"/>
    <property type="match status" value="1"/>
</dbReference>
<keyword evidence="12" id="KW-1185">Reference proteome</keyword>
<evidence type="ECO:0000256" key="7">
    <source>
        <dbReference type="ARBA" id="ARBA00023002"/>
    </source>
</evidence>
<accession>A0A1E3R821</accession>
<name>A0A1E3R821_MYCFV</name>
<dbReference type="InterPro" id="IPR008775">
    <property type="entry name" value="Phytyl_CoA_dOase-like"/>
</dbReference>
<dbReference type="STRING" id="1776.BHQ18_27715"/>
<dbReference type="PANTHER" id="PTHR20883:SF48">
    <property type="entry name" value="ECTOINE DIOXYGENASE"/>
    <property type="match status" value="1"/>
</dbReference>
<dbReference type="EMBL" id="MIHA01000035">
    <property type="protein sequence ID" value="ODQ86065.1"/>
    <property type="molecule type" value="Genomic_DNA"/>
</dbReference>